<keyword evidence="1" id="KW-0004">4Fe-4S</keyword>
<dbReference type="SUPFAM" id="SSF51971">
    <property type="entry name" value="Nucleotide-binding domain"/>
    <property type="match status" value="2"/>
</dbReference>
<dbReference type="PRINTS" id="PR00419">
    <property type="entry name" value="ADXRDTASE"/>
</dbReference>
<proteinExistence type="predicted"/>
<dbReference type="PANTHER" id="PTHR42783:SF3">
    <property type="entry name" value="GLUTAMATE SYNTHASE [NADPH] SMALL CHAIN-RELATED"/>
    <property type="match status" value="1"/>
</dbReference>
<dbReference type="GO" id="GO:0046872">
    <property type="term" value="F:metal ion binding"/>
    <property type="evidence" value="ECO:0007669"/>
    <property type="project" value="UniProtKB-KW"/>
</dbReference>
<dbReference type="InterPro" id="IPR023753">
    <property type="entry name" value="FAD/NAD-binding_dom"/>
</dbReference>
<dbReference type="KEGG" id="gak:X907_2766"/>
<dbReference type="InterPro" id="IPR006006">
    <property type="entry name" value="GltD-like"/>
</dbReference>
<evidence type="ECO:0000313" key="7">
    <source>
        <dbReference type="Proteomes" id="UP000286954"/>
    </source>
</evidence>
<dbReference type="InterPro" id="IPR036188">
    <property type="entry name" value="FAD/NAD-bd_sf"/>
</dbReference>
<keyword evidence="5" id="KW-0411">Iron-sulfur</keyword>
<dbReference type="OrthoDB" id="9803192at2"/>
<dbReference type="Pfam" id="PF14691">
    <property type="entry name" value="Fer4_20"/>
    <property type="match status" value="1"/>
</dbReference>
<dbReference type="Gene3D" id="1.10.1060.10">
    <property type="entry name" value="Alpha-helical ferredoxin"/>
    <property type="match status" value="1"/>
</dbReference>
<dbReference type="GO" id="GO:0016491">
    <property type="term" value="F:oxidoreductase activity"/>
    <property type="evidence" value="ECO:0007669"/>
    <property type="project" value="UniProtKB-KW"/>
</dbReference>
<dbReference type="AlphaFoldDB" id="A0A3T0ED81"/>
<sequence length="478" mass="51238">MLRFTELDQSYPAKRPAKERRGDFGEIYAPFNPKAGADQAARCSQCGVPFCQSGCPLHNDIPDWLMLAAEGRMEEAWERSSATSTMPEICGRICPQDRLCEGSCVIEQSGHGAVTIGAVETHITETAWKEGWIKPIRVKRETGFSVGVVGAGPAGLAAAERLREQGHSVTIYDRHDRAGGLLVYGIPNFKLDKSVVERRTQRLEQSGVAFQLNTELGKDVSLDELRSRHDAVFLAIGTYKARALTCPGAGSEGLIPALDYLIASNRRGFGETIADEARLQAKGRKVIVIGGGDTAMDCVRTAIRQGAAAVTCLYRRDRENMPGSIREVAHAEEEGVVFEWLSAPLALKGDATTLSGVRVQRMGLGAPDADGRRQPVVLDGAEADLDGDLVIAALGYEAEDVDTACGGGGPVLTPRGTVRVTERCRTSIPGVYAGGDIVRGASLVVWAIKDGQDAAATIHADLMARVAEEQTRELEPAE</sequence>
<dbReference type="GO" id="GO:0051539">
    <property type="term" value="F:4 iron, 4 sulfur cluster binding"/>
    <property type="evidence" value="ECO:0007669"/>
    <property type="project" value="UniProtKB-KW"/>
</dbReference>
<dbReference type="InterPro" id="IPR009051">
    <property type="entry name" value="Helical_ferredxn"/>
</dbReference>
<keyword evidence="7" id="KW-1185">Reference proteome</keyword>
<dbReference type="RefSeq" id="WP_127568920.1">
    <property type="nucleotide sequence ID" value="NZ_BMFB01000004.1"/>
</dbReference>
<evidence type="ECO:0000256" key="3">
    <source>
        <dbReference type="ARBA" id="ARBA00023002"/>
    </source>
</evidence>
<dbReference type="Proteomes" id="UP000286954">
    <property type="component" value="Chromosome"/>
</dbReference>
<protein>
    <submittedName>
        <fullName evidence="6">Putative oxidoreductase</fullName>
    </submittedName>
</protein>
<evidence type="ECO:0000256" key="1">
    <source>
        <dbReference type="ARBA" id="ARBA00022485"/>
    </source>
</evidence>
<keyword evidence="4" id="KW-0408">Iron</keyword>
<dbReference type="PANTHER" id="PTHR42783">
    <property type="entry name" value="GLUTAMATE SYNTHASE [NADPH] SMALL CHAIN"/>
    <property type="match status" value="1"/>
</dbReference>
<name>A0A3T0ED81_9PROT</name>
<evidence type="ECO:0000313" key="6">
    <source>
        <dbReference type="EMBL" id="AZU05275.1"/>
    </source>
</evidence>
<organism evidence="6 7">
    <name type="scientific">Glycocaulis alkaliphilus</name>
    <dbReference type="NCBI Taxonomy" id="1434191"/>
    <lineage>
        <taxon>Bacteria</taxon>
        <taxon>Pseudomonadati</taxon>
        <taxon>Pseudomonadota</taxon>
        <taxon>Alphaproteobacteria</taxon>
        <taxon>Maricaulales</taxon>
        <taxon>Maricaulaceae</taxon>
        <taxon>Glycocaulis</taxon>
    </lineage>
</organism>
<keyword evidence="2" id="KW-0479">Metal-binding</keyword>
<reference evidence="6 7" key="1">
    <citation type="submission" date="2016-12" db="EMBL/GenBank/DDBJ databases">
        <title>The genome of dimorphic prosthecate Glycocaulis alkaliphilus 6b-8t, isolated from crude oil dictates its adaptability in petroleum environments.</title>
        <authorList>
            <person name="Wu X.-L."/>
            <person name="Geng S."/>
        </authorList>
    </citation>
    <scope>NUCLEOTIDE SEQUENCE [LARGE SCALE GENOMIC DNA]</scope>
    <source>
        <strain evidence="6 7">6B-8</strain>
    </source>
</reference>
<dbReference type="SUPFAM" id="SSF46548">
    <property type="entry name" value="alpha-helical ferredoxin"/>
    <property type="match status" value="1"/>
</dbReference>
<accession>A0A3T0ED81</accession>
<dbReference type="Gene3D" id="3.50.50.60">
    <property type="entry name" value="FAD/NAD(P)-binding domain"/>
    <property type="match status" value="2"/>
</dbReference>
<evidence type="ECO:0000256" key="2">
    <source>
        <dbReference type="ARBA" id="ARBA00022723"/>
    </source>
</evidence>
<gene>
    <name evidence="6" type="ORF">X907_2766</name>
</gene>
<dbReference type="EMBL" id="CP018911">
    <property type="protein sequence ID" value="AZU05275.1"/>
    <property type="molecule type" value="Genomic_DNA"/>
</dbReference>
<evidence type="ECO:0000256" key="5">
    <source>
        <dbReference type="ARBA" id="ARBA00023014"/>
    </source>
</evidence>
<dbReference type="Pfam" id="PF07992">
    <property type="entry name" value="Pyr_redox_2"/>
    <property type="match status" value="1"/>
</dbReference>
<dbReference type="NCBIfam" id="TIGR01318">
    <property type="entry name" value="gltD_gamma_fam"/>
    <property type="match status" value="1"/>
</dbReference>
<keyword evidence="3" id="KW-0560">Oxidoreductase</keyword>
<dbReference type="InterPro" id="IPR028261">
    <property type="entry name" value="DPD_II"/>
</dbReference>
<evidence type="ECO:0000256" key="4">
    <source>
        <dbReference type="ARBA" id="ARBA00023004"/>
    </source>
</evidence>